<feature type="domain" description="RNA polymerase sigma-70 region 2" evidence="5">
    <location>
        <begin position="35"/>
        <end position="97"/>
    </location>
</feature>
<dbReference type="PANTHER" id="PTHR43133:SF60">
    <property type="entry name" value="RNA POLYMERASE SIGMA FACTOR SIGV"/>
    <property type="match status" value="1"/>
</dbReference>
<evidence type="ECO:0000256" key="1">
    <source>
        <dbReference type="ARBA" id="ARBA00010641"/>
    </source>
</evidence>
<dbReference type="InterPro" id="IPR014284">
    <property type="entry name" value="RNA_pol_sigma-70_dom"/>
</dbReference>
<protein>
    <submittedName>
        <fullName evidence="7">RNA polymerase subunit sigma</fullName>
    </submittedName>
</protein>
<dbReference type="PANTHER" id="PTHR43133">
    <property type="entry name" value="RNA POLYMERASE ECF-TYPE SIGMA FACTO"/>
    <property type="match status" value="1"/>
</dbReference>
<reference evidence="8" key="1">
    <citation type="journal article" date="2019" name="Int. J. Syst. Evol. Microbiol.">
        <title>The Global Catalogue of Microorganisms (GCM) 10K type strain sequencing project: providing services to taxonomists for standard genome sequencing and annotation.</title>
        <authorList>
            <consortium name="The Broad Institute Genomics Platform"/>
            <consortium name="The Broad Institute Genome Sequencing Center for Infectious Disease"/>
            <person name="Wu L."/>
            <person name="Ma J."/>
        </authorList>
    </citation>
    <scope>NUCLEOTIDE SEQUENCE [LARGE SCALE GENOMIC DNA]</scope>
    <source>
        <strain evidence="8">JCM 30071</strain>
    </source>
</reference>
<keyword evidence="2" id="KW-0805">Transcription regulation</keyword>
<evidence type="ECO:0000313" key="7">
    <source>
        <dbReference type="EMBL" id="GGJ77014.1"/>
    </source>
</evidence>
<dbReference type="InterPro" id="IPR007627">
    <property type="entry name" value="RNA_pol_sigma70_r2"/>
</dbReference>
<dbReference type="Gene3D" id="1.10.10.10">
    <property type="entry name" value="Winged helix-like DNA-binding domain superfamily/Winged helix DNA-binding domain"/>
    <property type="match status" value="1"/>
</dbReference>
<dbReference type="SUPFAM" id="SSF88659">
    <property type="entry name" value="Sigma3 and sigma4 domains of RNA polymerase sigma factors"/>
    <property type="match status" value="1"/>
</dbReference>
<evidence type="ECO:0000259" key="6">
    <source>
        <dbReference type="Pfam" id="PF08281"/>
    </source>
</evidence>
<dbReference type="CDD" id="cd06171">
    <property type="entry name" value="Sigma70_r4"/>
    <property type="match status" value="1"/>
</dbReference>
<evidence type="ECO:0000256" key="4">
    <source>
        <dbReference type="ARBA" id="ARBA00023163"/>
    </source>
</evidence>
<name>A0ABQ2DXL7_9BACI</name>
<dbReference type="Pfam" id="PF08281">
    <property type="entry name" value="Sigma70_r4_2"/>
    <property type="match status" value="1"/>
</dbReference>
<keyword evidence="8" id="KW-1185">Reference proteome</keyword>
<dbReference type="InterPro" id="IPR013325">
    <property type="entry name" value="RNA_pol_sigma_r2"/>
</dbReference>
<accession>A0ABQ2DXL7</accession>
<dbReference type="Proteomes" id="UP000634435">
    <property type="component" value="Unassembled WGS sequence"/>
</dbReference>
<dbReference type="InterPro" id="IPR036388">
    <property type="entry name" value="WH-like_DNA-bd_sf"/>
</dbReference>
<dbReference type="Pfam" id="PF04542">
    <property type="entry name" value="Sigma70_r2"/>
    <property type="match status" value="1"/>
</dbReference>
<dbReference type="RefSeq" id="WP_286191360.1">
    <property type="nucleotide sequence ID" value="NZ_BMPN01000014.1"/>
</dbReference>
<sequence>MNDFERSHTNYDQQDSVFYRTNQLDSTEEIESIMNNYGNEIKRLIYTYVKNKDDTDDITQEVFINIYRKLNTYKGKSSLKSWVYSIAINKSKDYLRSWRFRSEKLKDKLIKFNHSKSRSDEDPLDYAIKQDESDQLIDIILDLPIKYREIIILYYFKELTTKEIGFVLSVKEATVRTRLIRGREKLKNIMTGSGEY</sequence>
<evidence type="ECO:0000313" key="8">
    <source>
        <dbReference type="Proteomes" id="UP000634435"/>
    </source>
</evidence>
<comment type="caution">
    <text evidence="7">The sequence shown here is derived from an EMBL/GenBank/DDBJ whole genome shotgun (WGS) entry which is preliminary data.</text>
</comment>
<evidence type="ECO:0000256" key="3">
    <source>
        <dbReference type="ARBA" id="ARBA00023082"/>
    </source>
</evidence>
<dbReference type="SUPFAM" id="SSF88946">
    <property type="entry name" value="Sigma2 domain of RNA polymerase sigma factors"/>
    <property type="match status" value="1"/>
</dbReference>
<dbReference type="InterPro" id="IPR013324">
    <property type="entry name" value="RNA_pol_sigma_r3/r4-like"/>
</dbReference>
<dbReference type="Gene3D" id="1.10.1740.10">
    <property type="match status" value="1"/>
</dbReference>
<gene>
    <name evidence="7" type="ORF">GCM10007111_43360</name>
</gene>
<organism evidence="7 8">
    <name type="scientific">Virgibacillus kapii</name>
    <dbReference type="NCBI Taxonomy" id="1638645"/>
    <lineage>
        <taxon>Bacteria</taxon>
        <taxon>Bacillati</taxon>
        <taxon>Bacillota</taxon>
        <taxon>Bacilli</taxon>
        <taxon>Bacillales</taxon>
        <taxon>Bacillaceae</taxon>
        <taxon>Virgibacillus</taxon>
    </lineage>
</organism>
<dbReference type="InterPro" id="IPR013249">
    <property type="entry name" value="RNA_pol_sigma70_r4_t2"/>
</dbReference>
<dbReference type="NCBIfam" id="TIGR02937">
    <property type="entry name" value="sigma70-ECF"/>
    <property type="match status" value="1"/>
</dbReference>
<evidence type="ECO:0000256" key="2">
    <source>
        <dbReference type="ARBA" id="ARBA00023015"/>
    </source>
</evidence>
<keyword evidence="4" id="KW-0804">Transcription</keyword>
<comment type="similarity">
    <text evidence="1">Belongs to the sigma-70 factor family. ECF subfamily.</text>
</comment>
<proteinExistence type="inferred from homology"/>
<feature type="domain" description="RNA polymerase sigma factor 70 region 4 type 2" evidence="6">
    <location>
        <begin position="134"/>
        <end position="186"/>
    </location>
</feature>
<evidence type="ECO:0000259" key="5">
    <source>
        <dbReference type="Pfam" id="PF04542"/>
    </source>
</evidence>
<keyword evidence="3" id="KW-0731">Sigma factor</keyword>
<dbReference type="InterPro" id="IPR039425">
    <property type="entry name" value="RNA_pol_sigma-70-like"/>
</dbReference>
<dbReference type="EMBL" id="BMPN01000014">
    <property type="protein sequence ID" value="GGJ77014.1"/>
    <property type="molecule type" value="Genomic_DNA"/>
</dbReference>